<reference evidence="1" key="1">
    <citation type="submission" date="2018-06" db="EMBL/GenBank/DDBJ databases">
        <authorList>
            <person name="Zhirakovskaya E."/>
        </authorList>
    </citation>
    <scope>NUCLEOTIDE SEQUENCE</scope>
</reference>
<name>A0A3B0TLA6_9ZZZZ</name>
<dbReference type="Pfam" id="PF01063">
    <property type="entry name" value="Aminotran_4"/>
    <property type="match status" value="1"/>
</dbReference>
<keyword evidence="1" id="KW-0456">Lyase</keyword>
<gene>
    <name evidence="1" type="ORF">MNBD_BACTEROID01-665</name>
</gene>
<dbReference type="InterPro" id="IPR001544">
    <property type="entry name" value="Aminotrans_IV"/>
</dbReference>
<dbReference type="AlphaFoldDB" id="A0A3B0TLA6"/>
<dbReference type="GO" id="GO:0008696">
    <property type="term" value="F:4-amino-4-deoxychorismate lyase activity"/>
    <property type="evidence" value="ECO:0007669"/>
    <property type="project" value="UniProtKB-EC"/>
</dbReference>
<proteinExistence type="predicted"/>
<dbReference type="InterPro" id="IPR036038">
    <property type="entry name" value="Aminotransferase-like"/>
</dbReference>
<dbReference type="Gene3D" id="3.20.10.10">
    <property type="entry name" value="D-amino Acid Aminotransferase, subunit A, domain 2"/>
    <property type="match status" value="1"/>
</dbReference>
<dbReference type="InterPro" id="IPR043132">
    <property type="entry name" value="BCAT-like_C"/>
</dbReference>
<dbReference type="SUPFAM" id="SSF56752">
    <property type="entry name" value="D-aminoacid aminotransferase-like PLP-dependent enzymes"/>
    <property type="match status" value="1"/>
</dbReference>
<dbReference type="InterPro" id="IPR043131">
    <property type="entry name" value="BCAT-like_N"/>
</dbReference>
<accession>A0A3B0TLA6</accession>
<evidence type="ECO:0000313" key="1">
    <source>
        <dbReference type="EMBL" id="VAW18728.1"/>
    </source>
</evidence>
<protein>
    <submittedName>
        <fullName evidence="1">Aminodeoxychorismate lyase</fullName>
        <ecNumber evidence="1">4.1.3.38</ecNumber>
    </submittedName>
</protein>
<organism evidence="1">
    <name type="scientific">hydrothermal vent metagenome</name>
    <dbReference type="NCBI Taxonomy" id="652676"/>
    <lineage>
        <taxon>unclassified sequences</taxon>
        <taxon>metagenomes</taxon>
        <taxon>ecological metagenomes</taxon>
    </lineage>
</organism>
<dbReference type="EMBL" id="UOEP01000089">
    <property type="protein sequence ID" value="VAW18728.1"/>
    <property type="molecule type" value="Genomic_DNA"/>
</dbReference>
<dbReference type="Gene3D" id="3.30.470.10">
    <property type="match status" value="1"/>
</dbReference>
<dbReference type="EC" id="4.1.3.38" evidence="1"/>
<sequence>MSPLLETIKLEDGKLFNLEYHNRRLNKARRDYFGLKEEIALEGIITITEEYKTGLYRCRVIYSPEIERVEFVRHQYREVKSLMLVEGNSVDYRFKYTDRKQLLKLFGRRGGCDDILIVQNGCITDSSTANIIFFDGAKWWTPDTPLLPGTQRERLLEEGEIFECRITPGDLNKYINAGLINAMQDLKSMPVVLMENIVSSK</sequence>